<dbReference type="InterPro" id="IPR042455">
    <property type="entry name" value="DOCK_N_sub1"/>
</dbReference>
<feature type="compositionally biased region" description="Polar residues" evidence="7">
    <location>
        <begin position="1985"/>
        <end position="2000"/>
    </location>
</feature>
<dbReference type="InterPro" id="IPR027357">
    <property type="entry name" value="DOCKER_dom"/>
</dbReference>
<keyword evidence="4" id="KW-0597">Phosphoprotein</keyword>
<name>A0A9P4QCY1_9PEZI</name>
<comment type="similarity">
    <text evidence="6">Belongs to the DOCK family.</text>
</comment>
<evidence type="ECO:0000256" key="2">
    <source>
        <dbReference type="ARBA" id="ARBA00022443"/>
    </source>
</evidence>
<feature type="region of interest" description="Disordered" evidence="7">
    <location>
        <begin position="1865"/>
        <end position="2005"/>
    </location>
</feature>
<dbReference type="GO" id="GO:0031267">
    <property type="term" value="F:small GTPase binding"/>
    <property type="evidence" value="ECO:0007669"/>
    <property type="project" value="TreeGrafter"/>
</dbReference>
<dbReference type="GO" id="GO:0005085">
    <property type="term" value="F:guanyl-nucleotide exchange factor activity"/>
    <property type="evidence" value="ECO:0007669"/>
    <property type="project" value="InterPro"/>
</dbReference>
<reference evidence="11" key="1">
    <citation type="journal article" date="2020" name="Stud. Mycol.">
        <title>101 Dothideomycetes genomes: a test case for predicting lifestyles and emergence of pathogens.</title>
        <authorList>
            <person name="Haridas S."/>
            <person name="Albert R."/>
            <person name="Binder M."/>
            <person name="Bloem J."/>
            <person name="Labutti K."/>
            <person name="Salamov A."/>
            <person name="Andreopoulos B."/>
            <person name="Baker S."/>
            <person name="Barry K."/>
            <person name="Bills G."/>
            <person name="Bluhm B."/>
            <person name="Cannon C."/>
            <person name="Castanera R."/>
            <person name="Culley D."/>
            <person name="Daum C."/>
            <person name="Ezra D."/>
            <person name="Gonzalez J."/>
            <person name="Henrissat B."/>
            <person name="Kuo A."/>
            <person name="Liang C."/>
            <person name="Lipzen A."/>
            <person name="Lutzoni F."/>
            <person name="Magnuson J."/>
            <person name="Mondo S."/>
            <person name="Nolan M."/>
            <person name="Ohm R."/>
            <person name="Pangilinan J."/>
            <person name="Park H.-J."/>
            <person name="Ramirez L."/>
            <person name="Alfaro M."/>
            <person name="Sun H."/>
            <person name="Tritt A."/>
            <person name="Yoshinaga Y."/>
            <person name="Zwiers L.-H."/>
            <person name="Turgeon B."/>
            <person name="Goodwin S."/>
            <person name="Spatafora J."/>
            <person name="Crous P."/>
            <person name="Grigoriev I."/>
        </authorList>
    </citation>
    <scope>NUCLEOTIDE SEQUENCE</scope>
    <source>
        <strain evidence="11">CBS 116435</strain>
    </source>
</reference>
<dbReference type="InterPro" id="IPR026791">
    <property type="entry name" value="DOCK"/>
</dbReference>
<comment type="subcellular location">
    <subcellularLocation>
        <location evidence="1">Cytoplasm</location>
    </subcellularLocation>
</comment>
<evidence type="ECO:0008006" key="13">
    <source>
        <dbReference type="Google" id="ProtNLM"/>
    </source>
</evidence>
<evidence type="ECO:0000313" key="12">
    <source>
        <dbReference type="Proteomes" id="UP000799441"/>
    </source>
</evidence>
<evidence type="ECO:0000256" key="6">
    <source>
        <dbReference type="PROSITE-ProRule" id="PRU00983"/>
    </source>
</evidence>
<dbReference type="PROSITE" id="PS51651">
    <property type="entry name" value="DOCKER"/>
    <property type="match status" value="1"/>
</dbReference>
<dbReference type="EMBL" id="MU003773">
    <property type="protein sequence ID" value="KAF2724119.1"/>
    <property type="molecule type" value="Genomic_DNA"/>
</dbReference>
<dbReference type="Proteomes" id="UP000799441">
    <property type="component" value="Unassembled WGS sequence"/>
</dbReference>
<dbReference type="Pfam" id="PF14429">
    <property type="entry name" value="DOCK-C2"/>
    <property type="match status" value="1"/>
</dbReference>
<feature type="compositionally biased region" description="Basic and acidic residues" evidence="7">
    <location>
        <begin position="1972"/>
        <end position="1982"/>
    </location>
</feature>
<dbReference type="CDD" id="cd11684">
    <property type="entry name" value="DHR2_DOCK"/>
    <property type="match status" value="1"/>
</dbReference>
<dbReference type="GO" id="GO:0005737">
    <property type="term" value="C:cytoplasm"/>
    <property type="evidence" value="ECO:0007669"/>
    <property type="project" value="UniProtKB-SubCell"/>
</dbReference>
<evidence type="ECO:0000259" key="8">
    <source>
        <dbReference type="PROSITE" id="PS50002"/>
    </source>
</evidence>
<dbReference type="SUPFAM" id="SSF50044">
    <property type="entry name" value="SH3-domain"/>
    <property type="match status" value="1"/>
</dbReference>
<dbReference type="SMART" id="SM00326">
    <property type="entry name" value="SH3"/>
    <property type="match status" value="1"/>
</dbReference>
<feature type="domain" description="C2 DOCK-type" evidence="9">
    <location>
        <begin position="607"/>
        <end position="784"/>
    </location>
</feature>
<protein>
    <recommendedName>
        <fullName evidence="13">Dedicator of cytokinesis protein 1</fullName>
    </recommendedName>
</protein>
<gene>
    <name evidence="11" type="ORF">K431DRAFT_282387</name>
</gene>
<dbReference type="InterPro" id="IPR043161">
    <property type="entry name" value="DOCK_C_lobe_A"/>
</dbReference>
<feature type="compositionally biased region" description="Polar residues" evidence="7">
    <location>
        <begin position="420"/>
        <end position="438"/>
    </location>
</feature>
<feature type="domain" description="DOCKER" evidence="10">
    <location>
        <begin position="1446"/>
        <end position="1863"/>
    </location>
</feature>
<evidence type="ECO:0000256" key="7">
    <source>
        <dbReference type="SAM" id="MobiDB-lite"/>
    </source>
</evidence>
<sequence length="2034" mass="227897">MPWKPLPSVAFAIATYPFRATEPNDLPLQIGDHIYVIEQGGKGDEWYRGYLVTPPSLLAGLTNSPGQQLEHRVFSGIFPRNCVEVRELLGENKVNGKAGEESEDSSGEATDAAATTAAATVPDDQKDGRIERRRSQRAASRRLSRALSSKRSHRDVTTRSRATLIDQAQATPRDPRAPKPTAPVPLLRVGDETGQSADEPLVDEIASCLREWHDARLHAVLLEHGYEQLQTVQHLIKKLDTSRKQLMHDVMTTKELNALREDTVWDLVKGNKLLNDEVIVRSPTERGRILTAEDSVIEMTKLQANMSILDRPPKTPADKSLLHHILVDVKTLVCESEVPATLQVCLCQKVGDAPLLPLTENYAIPVPLPTDLAAAPEDQPKTLFINLSTSDIGINAPTASLFLVFRLLKDEPSRQSSAAIANHANTGVSKSSSVSKPNLGTRRSYFGSMRKSGERGHSRGPSRSDRPTTSHSTRSGEETRSSTSNSEPPASRDVKMVKRIVGVGAIDIGSVAKEEGQFDRRVSLWTPATSPDLDRSDEGEDWQEIIRDLSRSPTGYSRLGSVKRFDVFCKAFASADLDGLIRVTPTLLHNVHLTNKLGFTGAPKERRSDIYLTLSEPIIPRNPNLAHAKFSYMPLSQRVNSSLANLQLTLEVRKADGERIEDCIFTASNHEGHTAWRTTGIESGEGWNQTIRLEVPPEDVPGSHIVMSIADSPNFPFALAWIPLWEADAFLRDGEHQALLYVYDEYSSAMVGGKGAYLSLPPWLKKSDPSSASCMNILIRTYLCSTQYSQDPTLLGLLEWRTLSSQRLSDLLERFSFVPEIEIVKLIEEVFEALFEILHEYAHSEVHEDLVFINFVYIFTITKDKRFDLSHVIETHATTRHKWPYVSQSLVKAYSRLLSNPLDTEVGRRLRATLKVGDLVLKLIVETKKEPALDGHSAFMNGEKHLTFKEDAQHIFVAIMALMRNPMPVLLGTQTLVVQRFHTWLPELTTFLDAEEVLETATDLLDACAHTQGQMILHRLILILNLSRLDVFKYGKVKAKIIARTFRWLDPYWGETNEVSDQWRAQVRLSCSIVATQMVELGEECCQYVPKLVESYRILQLAGRVPKKTFSMLFPTSLPFPAKRTSEEIEVEEAMLELSALMAAALATDKRLYFDANVVDIPGVLLQALKVGQSILNHEAFPQSWLSLLVSHHRFAITALERISEVLVESLPDAGFAPDAAAAFEFDTELWRAFFDTLFVAVSSGALTMETFPEQKRRAIWKIAGDVREQGAQLLKKTWEAIGWEQGEEEKTLYGFERMGGYQVQFVPDLIAPVVSLCLSVHASLRNVAIQVLRSMIISAWEIDQDLNVIQQAMIECLDKLCRTQPITESVLQKAFINELLDQFAPLRHSVEDSLYNAVVEMFHRIEELLGMLANVHQEVPNSSSGRPAANDAGKIMDTLRLLEFLKDVQSDEAYIRYVHQLADLQSSAGFHAEAGLALQLHAERYPWDSDTQAEAMTDPELPAQRTLERKEALYFQIIQHFERGYCWKRALDAYKELACQYESNLYDFSKLARTQRAMAAIYEKIAKGQMMPAKFFRVIYKGLGFPVGLRGKEFIYQGLPSDRLSAFEDRMQQLHPSAQILRVGQEPQDMEGQYMQVFGVGLHRDLEHKIYQRTKVGQSVRDYQLISTPQRFTSTTRNIREDVPLTEQEVEKTVYTTAESFPTILRRSEIVKTQAMVLSPLQAAVERTTRKTLELQVLERRINGGDTDAINTLSEQLLLAVDPSSSSSPARYRALLPASEVPDDASLEDDLELPPDEEIQLSPMQTALKVALLDYTIAIRRCLGLYTRSAHIATKAQLLPRFEATFEPELNILFPNGNAIEETPVEEASTWRERDSDGMLRSESRIDHQAQPPSAQIDATDAQQQSQQQQVLESRPGRRRSLNLFKRSSSLSLTGQNQGTGDNAANGGSHSRQDSRARGSSRTRRLSLFRSESKRDREKDIASGSGNNPYGSASRQNSVDDLGARSDATLKKRLSFLNSGKTENFESMGGAFV</sequence>
<feature type="compositionally biased region" description="Polar residues" evidence="7">
    <location>
        <begin position="1927"/>
        <end position="1951"/>
    </location>
</feature>
<dbReference type="Gene3D" id="1.20.1270.350">
    <property type="entry name" value="Dedicator of cytokinesis N-terminal subdomain"/>
    <property type="match status" value="1"/>
</dbReference>
<evidence type="ECO:0000256" key="1">
    <source>
        <dbReference type="ARBA" id="ARBA00004496"/>
    </source>
</evidence>
<proteinExistence type="inferred from homology"/>
<evidence type="ECO:0000256" key="5">
    <source>
        <dbReference type="PROSITE-ProRule" id="PRU00192"/>
    </source>
</evidence>
<evidence type="ECO:0000259" key="9">
    <source>
        <dbReference type="PROSITE" id="PS51650"/>
    </source>
</evidence>
<feature type="compositionally biased region" description="Basic and acidic residues" evidence="7">
    <location>
        <begin position="451"/>
        <end position="480"/>
    </location>
</feature>
<dbReference type="GO" id="GO:0005886">
    <property type="term" value="C:plasma membrane"/>
    <property type="evidence" value="ECO:0007669"/>
    <property type="project" value="TreeGrafter"/>
</dbReference>
<evidence type="ECO:0000259" key="10">
    <source>
        <dbReference type="PROSITE" id="PS51651"/>
    </source>
</evidence>
<dbReference type="Pfam" id="PF16172">
    <property type="entry name" value="DOCK_N"/>
    <property type="match status" value="1"/>
</dbReference>
<dbReference type="CDD" id="cd08679">
    <property type="entry name" value="C2_DOCK180_related"/>
    <property type="match status" value="1"/>
</dbReference>
<evidence type="ECO:0000256" key="3">
    <source>
        <dbReference type="ARBA" id="ARBA00022490"/>
    </source>
</evidence>
<feature type="region of interest" description="Disordered" evidence="7">
    <location>
        <begin position="94"/>
        <end position="194"/>
    </location>
</feature>
<dbReference type="OrthoDB" id="18896at2759"/>
<dbReference type="InterPro" id="IPR056372">
    <property type="entry name" value="TPR_DOCK"/>
</dbReference>
<dbReference type="Gene3D" id="1.25.40.410">
    <property type="match status" value="1"/>
</dbReference>
<keyword evidence="2 5" id="KW-0728">SH3 domain</keyword>
<feature type="domain" description="SH3" evidence="8">
    <location>
        <begin position="7"/>
        <end position="88"/>
    </location>
</feature>
<evidence type="ECO:0000313" key="11">
    <source>
        <dbReference type="EMBL" id="KAF2724119.1"/>
    </source>
</evidence>
<comment type="caution">
    <text evidence="11">The sequence shown here is derived from an EMBL/GenBank/DDBJ whole genome shotgun (WGS) entry which is preliminary data.</text>
</comment>
<dbReference type="PROSITE" id="PS50002">
    <property type="entry name" value="SH3"/>
    <property type="match status" value="1"/>
</dbReference>
<dbReference type="InterPro" id="IPR036028">
    <property type="entry name" value="SH3-like_dom_sf"/>
</dbReference>
<dbReference type="Gene3D" id="2.60.40.150">
    <property type="entry name" value="C2 domain"/>
    <property type="match status" value="1"/>
</dbReference>
<keyword evidence="3" id="KW-0963">Cytoplasm</keyword>
<feature type="compositionally biased region" description="Low complexity" evidence="7">
    <location>
        <begin position="107"/>
        <end position="120"/>
    </location>
</feature>
<dbReference type="Pfam" id="PF23554">
    <property type="entry name" value="TPR_DOCK"/>
    <property type="match status" value="2"/>
</dbReference>
<dbReference type="InterPro" id="IPR027007">
    <property type="entry name" value="C2_DOCK-type_domain"/>
</dbReference>
<feature type="compositionally biased region" description="Basic and acidic residues" evidence="7">
    <location>
        <begin position="1870"/>
        <end position="1889"/>
    </location>
</feature>
<organism evidence="11 12">
    <name type="scientific">Polychaeton citri CBS 116435</name>
    <dbReference type="NCBI Taxonomy" id="1314669"/>
    <lineage>
        <taxon>Eukaryota</taxon>
        <taxon>Fungi</taxon>
        <taxon>Dikarya</taxon>
        <taxon>Ascomycota</taxon>
        <taxon>Pezizomycotina</taxon>
        <taxon>Dothideomycetes</taxon>
        <taxon>Dothideomycetidae</taxon>
        <taxon>Capnodiales</taxon>
        <taxon>Capnodiaceae</taxon>
        <taxon>Polychaeton</taxon>
    </lineage>
</organism>
<dbReference type="PROSITE" id="PS51650">
    <property type="entry name" value="C2_DOCK"/>
    <property type="match status" value="1"/>
</dbReference>
<evidence type="ECO:0000256" key="4">
    <source>
        <dbReference type="ARBA" id="ARBA00022553"/>
    </source>
</evidence>
<keyword evidence="12" id="KW-1185">Reference proteome</keyword>
<dbReference type="Gene3D" id="2.30.30.40">
    <property type="entry name" value="SH3 Domains"/>
    <property type="match status" value="1"/>
</dbReference>
<dbReference type="InterPro" id="IPR035892">
    <property type="entry name" value="C2_domain_sf"/>
</dbReference>
<feature type="region of interest" description="Disordered" evidence="7">
    <location>
        <begin position="420"/>
        <end position="495"/>
    </location>
</feature>
<accession>A0A9P4QCY1</accession>
<dbReference type="InterPro" id="IPR032376">
    <property type="entry name" value="DOCK_N"/>
</dbReference>
<dbReference type="PANTHER" id="PTHR45653:SF10">
    <property type="entry name" value="MYOBLAST CITY, ISOFORM B"/>
    <property type="match status" value="1"/>
</dbReference>
<dbReference type="PANTHER" id="PTHR45653">
    <property type="entry name" value="DEDICATOR OF CYTOKINESIS"/>
    <property type="match status" value="1"/>
</dbReference>
<feature type="compositionally biased region" description="Basic residues" evidence="7">
    <location>
        <begin position="131"/>
        <end position="153"/>
    </location>
</feature>
<dbReference type="GO" id="GO:0007264">
    <property type="term" value="P:small GTPase-mediated signal transduction"/>
    <property type="evidence" value="ECO:0007669"/>
    <property type="project" value="InterPro"/>
</dbReference>
<dbReference type="InterPro" id="IPR001452">
    <property type="entry name" value="SH3_domain"/>
</dbReference>